<gene>
    <name evidence="3" type="ORF">SAMN05216258_10762</name>
</gene>
<evidence type="ECO:0000259" key="2">
    <source>
        <dbReference type="Pfam" id="PF02120"/>
    </source>
</evidence>
<evidence type="ECO:0000256" key="1">
    <source>
        <dbReference type="SAM" id="MobiDB-lite"/>
    </source>
</evidence>
<keyword evidence="4" id="KW-1185">Reference proteome</keyword>
<protein>
    <submittedName>
        <fullName evidence="3">Hook-length control protein FliK</fullName>
    </submittedName>
</protein>
<dbReference type="EMBL" id="FOQH01000007">
    <property type="protein sequence ID" value="SFI47480.1"/>
    <property type="molecule type" value="Genomic_DNA"/>
</dbReference>
<reference evidence="4" key="1">
    <citation type="submission" date="2016-10" db="EMBL/GenBank/DDBJ databases">
        <authorList>
            <person name="Varghese N."/>
            <person name="Submissions S."/>
        </authorList>
    </citation>
    <scope>NUCLEOTIDE SEQUENCE [LARGE SCALE GENOMIC DNA]</scope>
    <source>
        <strain evidence="4">CGMCC 1.11030</strain>
    </source>
</reference>
<accession>A0A1I3IHV8</accession>
<proteinExistence type="predicted"/>
<dbReference type="Pfam" id="PF02120">
    <property type="entry name" value="Flg_hook"/>
    <property type="match status" value="1"/>
</dbReference>
<dbReference type="Gene3D" id="3.30.750.140">
    <property type="match status" value="1"/>
</dbReference>
<feature type="compositionally biased region" description="Low complexity" evidence="1">
    <location>
        <begin position="44"/>
        <end position="61"/>
    </location>
</feature>
<sequence length="186" mass="18676">MAGVAAGGGIDAAARALRETPAAETARGSGYAEAGGLVTGAGATGPSSTSPPAASFAQAPPAAHAVAEQAVRLARRETSGEVEIRLDPPELGRVRLSLSRHDHALVVSIVAERPEVADLLRRHADLLGQSLAEAGHSRVDLQFGRGGGERDAPPGGGGPADLAAEEEPARPPTGSLAGLRGLDLRV</sequence>
<dbReference type="CDD" id="cd17470">
    <property type="entry name" value="T3SS_Flik_C"/>
    <property type="match status" value="1"/>
</dbReference>
<feature type="region of interest" description="Disordered" evidence="1">
    <location>
        <begin position="141"/>
        <end position="186"/>
    </location>
</feature>
<dbReference type="AlphaFoldDB" id="A0A1I3IHV8"/>
<feature type="compositionally biased region" description="Low complexity" evidence="1">
    <location>
        <begin position="18"/>
        <end position="36"/>
    </location>
</feature>
<dbReference type="Proteomes" id="UP000199377">
    <property type="component" value="Unassembled WGS sequence"/>
</dbReference>
<organism evidence="3 4">
    <name type="scientific">Albimonas pacifica</name>
    <dbReference type="NCBI Taxonomy" id="1114924"/>
    <lineage>
        <taxon>Bacteria</taxon>
        <taxon>Pseudomonadati</taxon>
        <taxon>Pseudomonadota</taxon>
        <taxon>Alphaproteobacteria</taxon>
        <taxon>Rhodobacterales</taxon>
        <taxon>Paracoccaceae</taxon>
        <taxon>Albimonas</taxon>
    </lineage>
</organism>
<evidence type="ECO:0000313" key="3">
    <source>
        <dbReference type="EMBL" id="SFI47480.1"/>
    </source>
</evidence>
<evidence type="ECO:0000313" key="4">
    <source>
        <dbReference type="Proteomes" id="UP000199377"/>
    </source>
</evidence>
<feature type="region of interest" description="Disordered" evidence="1">
    <location>
        <begin position="18"/>
        <end position="61"/>
    </location>
</feature>
<dbReference type="STRING" id="1114924.SAMN05216258_10762"/>
<dbReference type="InterPro" id="IPR021136">
    <property type="entry name" value="Flagellar_hook_control-like_C"/>
</dbReference>
<feature type="domain" description="Flagellar hook-length control protein-like C-terminal" evidence="2">
    <location>
        <begin position="72"/>
        <end position="149"/>
    </location>
</feature>
<dbReference type="InterPro" id="IPR038610">
    <property type="entry name" value="FliK-like_C_sf"/>
</dbReference>
<dbReference type="OrthoDB" id="7203912at2"/>
<name>A0A1I3IHV8_9RHOB</name>